<evidence type="ECO:0000259" key="9">
    <source>
        <dbReference type="Pfam" id="PF07885"/>
    </source>
</evidence>
<dbReference type="Gene3D" id="1.20.120.350">
    <property type="entry name" value="Voltage-gated potassium channels. Chain C"/>
    <property type="match status" value="1"/>
</dbReference>
<dbReference type="Gene3D" id="1.20.5.110">
    <property type="match status" value="1"/>
</dbReference>
<comment type="subcellular location">
    <subcellularLocation>
        <location evidence="1">Membrane</location>
        <topology evidence="1">Multi-pass membrane protein</topology>
    </subcellularLocation>
</comment>
<evidence type="ECO:0000313" key="11">
    <source>
        <dbReference type="Proteomes" id="UP000011863"/>
    </source>
</evidence>
<dbReference type="InterPro" id="IPR028325">
    <property type="entry name" value="VG_K_chnl"/>
</dbReference>
<evidence type="ECO:0000256" key="1">
    <source>
        <dbReference type="ARBA" id="ARBA00004141"/>
    </source>
</evidence>
<organism evidence="10 11">
    <name type="scientific">Ilumatobacter coccineus (strain NBRC 103263 / KCTC 29153 / YM16-304)</name>
    <dbReference type="NCBI Taxonomy" id="1313172"/>
    <lineage>
        <taxon>Bacteria</taxon>
        <taxon>Bacillati</taxon>
        <taxon>Actinomycetota</taxon>
        <taxon>Acidimicrobiia</taxon>
        <taxon>Acidimicrobiales</taxon>
        <taxon>Ilumatobacteraceae</taxon>
        <taxon>Ilumatobacter</taxon>
    </lineage>
</organism>
<dbReference type="InterPro" id="IPR027359">
    <property type="entry name" value="Volt_channel_dom_sf"/>
</dbReference>
<dbReference type="AlphaFoldDB" id="A0A6C7EH65"/>
<dbReference type="PANTHER" id="PTHR11537:SF254">
    <property type="entry name" value="POTASSIUM VOLTAGE-GATED CHANNEL PROTEIN SHAB"/>
    <property type="match status" value="1"/>
</dbReference>
<dbReference type="Pfam" id="PF07885">
    <property type="entry name" value="Ion_trans_2"/>
    <property type="match status" value="1"/>
</dbReference>
<dbReference type="GO" id="GO:0001508">
    <property type="term" value="P:action potential"/>
    <property type="evidence" value="ECO:0007669"/>
    <property type="project" value="TreeGrafter"/>
</dbReference>
<keyword evidence="2" id="KW-0813">Transport</keyword>
<feature type="domain" description="Potassium channel" evidence="9">
    <location>
        <begin position="155"/>
        <end position="234"/>
    </location>
</feature>
<dbReference type="KEGG" id="aym:YM304_36040"/>
<feature type="transmembrane region" description="Helical" evidence="8">
    <location>
        <begin position="147"/>
        <end position="168"/>
    </location>
</feature>
<keyword evidence="3 8" id="KW-0812">Transmembrane</keyword>
<evidence type="ECO:0000256" key="7">
    <source>
        <dbReference type="ARBA" id="ARBA00023303"/>
    </source>
</evidence>
<dbReference type="RefSeq" id="WP_015443165.1">
    <property type="nucleotide sequence ID" value="NC_020520.1"/>
</dbReference>
<feature type="transmembrane region" description="Helical" evidence="8">
    <location>
        <begin position="87"/>
        <end position="109"/>
    </location>
</feature>
<evidence type="ECO:0000256" key="2">
    <source>
        <dbReference type="ARBA" id="ARBA00022448"/>
    </source>
</evidence>
<dbReference type="PANTHER" id="PTHR11537">
    <property type="entry name" value="VOLTAGE-GATED POTASSIUM CHANNEL"/>
    <property type="match status" value="1"/>
</dbReference>
<gene>
    <name evidence="10" type="ORF">YM304_36040</name>
</gene>
<dbReference type="PRINTS" id="PR00169">
    <property type="entry name" value="KCHANNEL"/>
</dbReference>
<sequence>MSTTDVPAHLDDPRLRRWRSVTGGALSAIAIGSLPILLLETQRDELPRHDQWLIDGVNVVVLVAFALDYFVGLWLSPDRRTYFRKEWLELALTISQALVFLPSLASIGVLRAARAARMVRVVGAVVRVIAIAGMASREGRRVLRERATSFALTMAAMTWLSGAVGFTLAEDVGVDGRLESFYDALWWSLATITTVGYGDIAPITGVGRIIAAFTMIVGISVFAILTAKIAEFFTRTDEPA</sequence>
<evidence type="ECO:0000256" key="4">
    <source>
        <dbReference type="ARBA" id="ARBA00022989"/>
    </source>
</evidence>
<dbReference type="Gene3D" id="1.10.287.70">
    <property type="match status" value="1"/>
</dbReference>
<dbReference type="GO" id="GO:0005249">
    <property type="term" value="F:voltage-gated potassium channel activity"/>
    <property type="evidence" value="ECO:0007669"/>
    <property type="project" value="InterPro"/>
</dbReference>
<feature type="transmembrane region" description="Helical" evidence="8">
    <location>
        <begin position="180"/>
        <end position="197"/>
    </location>
</feature>
<feature type="transmembrane region" description="Helical" evidence="8">
    <location>
        <begin position="51"/>
        <end position="75"/>
    </location>
</feature>
<accession>A0A6C7EH65</accession>
<dbReference type="EMBL" id="AP012057">
    <property type="protein sequence ID" value="BAN03918.1"/>
    <property type="molecule type" value="Genomic_DNA"/>
</dbReference>
<dbReference type="GO" id="GO:0008076">
    <property type="term" value="C:voltage-gated potassium channel complex"/>
    <property type="evidence" value="ECO:0007669"/>
    <property type="project" value="InterPro"/>
</dbReference>
<feature type="transmembrane region" description="Helical" evidence="8">
    <location>
        <begin position="209"/>
        <end position="230"/>
    </location>
</feature>
<name>A0A6C7EH65_ILUCY</name>
<keyword evidence="6 8" id="KW-0472">Membrane</keyword>
<feature type="transmembrane region" description="Helical" evidence="8">
    <location>
        <begin position="21"/>
        <end position="39"/>
    </location>
</feature>
<keyword evidence="4 8" id="KW-1133">Transmembrane helix</keyword>
<proteinExistence type="predicted"/>
<evidence type="ECO:0000256" key="8">
    <source>
        <dbReference type="SAM" id="Phobius"/>
    </source>
</evidence>
<keyword evidence="7 10" id="KW-0407">Ion channel</keyword>
<keyword evidence="5" id="KW-0406">Ion transport</keyword>
<keyword evidence="11" id="KW-1185">Reference proteome</keyword>
<evidence type="ECO:0000256" key="3">
    <source>
        <dbReference type="ARBA" id="ARBA00022692"/>
    </source>
</evidence>
<dbReference type="Proteomes" id="UP000011863">
    <property type="component" value="Chromosome"/>
</dbReference>
<dbReference type="InterPro" id="IPR013099">
    <property type="entry name" value="K_chnl_dom"/>
</dbReference>
<protein>
    <submittedName>
        <fullName evidence="10">Putative voltage-gated potassium channel protein</fullName>
    </submittedName>
</protein>
<dbReference type="SUPFAM" id="SSF81324">
    <property type="entry name" value="Voltage-gated potassium channels"/>
    <property type="match status" value="1"/>
</dbReference>
<evidence type="ECO:0000256" key="5">
    <source>
        <dbReference type="ARBA" id="ARBA00023065"/>
    </source>
</evidence>
<reference evidence="10 11" key="1">
    <citation type="journal article" date="2013" name="Int. J. Syst. Evol. Microbiol.">
        <title>Ilumatobacter nonamiense sp. nov. and Ilumatobacter coccineum sp. nov., isolated from seashore sand.</title>
        <authorList>
            <person name="Matsumoto A."/>
            <person name="Kasai H."/>
            <person name="Matsuo Y."/>
            <person name="Shizuri Y."/>
            <person name="Ichikawa N."/>
            <person name="Fujita N."/>
            <person name="Omura S."/>
            <person name="Takahashi Y."/>
        </authorList>
    </citation>
    <scope>NUCLEOTIDE SEQUENCE [LARGE SCALE GENOMIC DNA]</scope>
    <source>
        <strain evidence="11">NBRC 103263 / KCTC 29153 / YM16-304</strain>
    </source>
</reference>
<evidence type="ECO:0000256" key="6">
    <source>
        <dbReference type="ARBA" id="ARBA00023136"/>
    </source>
</evidence>
<evidence type="ECO:0000313" key="10">
    <source>
        <dbReference type="EMBL" id="BAN03918.1"/>
    </source>
</evidence>